<reference evidence="1" key="1">
    <citation type="submission" date="2020-03" db="EMBL/GenBank/DDBJ databases">
        <authorList>
            <person name="Weist P."/>
        </authorList>
    </citation>
    <scope>NUCLEOTIDE SEQUENCE</scope>
</reference>
<proteinExistence type="predicted"/>
<evidence type="ECO:0000313" key="2">
    <source>
        <dbReference type="Proteomes" id="UP001153269"/>
    </source>
</evidence>
<dbReference type="Proteomes" id="UP001153269">
    <property type="component" value="Unassembled WGS sequence"/>
</dbReference>
<name>A0A9N7VQX5_PLEPL</name>
<keyword evidence="2" id="KW-1185">Reference proteome</keyword>
<dbReference type="AlphaFoldDB" id="A0A9N7VQX5"/>
<dbReference type="EMBL" id="CADEAL010004197">
    <property type="protein sequence ID" value="CAB1454059.1"/>
    <property type="molecule type" value="Genomic_DNA"/>
</dbReference>
<accession>A0A9N7VQX5</accession>
<gene>
    <name evidence="1" type="ORF">PLEPLA_LOCUS41821</name>
</gene>
<comment type="caution">
    <text evidence="1">The sequence shown here is derived from an EMBL/GenBank/DDBJ whole genome shotgun (WGS) entry which is preliminary data.</text>
</comment>
<organism evidence="1 2">
    <name type="scientific">Pleuronectes platessa</name>
    <name type="common">European plaice</name>
    <dbReference type="NCBI Taxonomy" id="8262"/>
    <lineage>
        <taxon>Eukaryota</taxon>
        <taxon>Metazoa</taxon>
        <taxon>Chordata</taxon>
        <taxon>Craniata</taxon>
        <taxon>Vertebrata</taxon>
        <taxon>Euteleostomi</taxon>
        <taxon>Actinopterygii</taxon>
        <taxon>Neopterygii</taxon>
        <taxon>Teleostei</taxon>
        <taxon>Neoteleostei</taxon>
        <taxon>Acanthomorphata</taxon>
        <taxon>Carangaria</taxon>
        <taxon>Pleuronectiformes</taxon>
        <taxon>Pleuronectoidei</taxon>
        <taxon>Pleuronectidae</taxon>
        <taxon>Pleuronectes</taxon>
    </lineage>
</organism>
<evidence type="ECO:0000313" key="1">
    <source>
        <dbReference type="EMBL" id="CAB1454059.1"/>
    </source>
</evidence>
<protein>
    <submittedName>
        <fullName evidence="1">Uncharacterized protein</fullName>
    </submittedName>
</protein>
<sequence length="108" mass="11446">MFAPGVREEAALCLDVCARGSSALPCQLLSALLEVSGGSCPLPRVVLTVLTFGGLLRSRPPFLPRSLSAGSLRWADCPEEPDCHRLTCWEEGGRGGAQDLRANEADPP</sequence>